<dbReference type="FunFam" id="1.10.238.10:FF:000001">
    <property type="entry name" value="Calmodulin 1"/>
    <property type="match status" value="1"/>
</dbReference>
<feature type="non-terminal residue" evidence="2">
    <location>
        <position position="1"/>
    </location>
</feature>
<evidence type="ECO:0000313" key="2">
    <source>
        <dbReference type="EMBL" id="JAP91792.1"/>
    </source>
</evidence>
<dbReference type="AlphaFoldDB" id="A0A146K4H7"/>
<dbReference type="PANTHER" id="PTHR46763">
    <property type="entry name" value="DYNEIN REGULATORY COMPLEX PROTEIN 8"/>
    <property type="match status" value="1"/>
</dbReference>
<dbReference type="EMBL" id="GDID01004814">
    <property type="protein sequence ID" value="JAP91792.1"/>
    <property type="molecule type" value="Transcribed_RNA"/>
</dbReference>
<dbReference type="SUPFAM" id="SSF47473">
    <property type="entry name" value="EF-hand"/>
    <property type="match status" value="1"/>
</dbReference>
<organism evidence="2">
    <name type="scientific">Trepomonas sp. PC1</name>
    <dbReference type="NCBI Taxonomy" id="1076344"/>
    <lineage>
        <taxon>Eukaryota</taxon>
        <taxon>Metamonada</taxon>
        <taxon>Diplomonadida</taxon>
        <taxon>Hexamitidae</taxon>
        <taxon>Hexamitinae</taxon>
        <taxon>Trepomonas</taxon>
    </lineage>
</organism>
<reference evidence="2" key="1">
    <citation type="submission" date="2015-07" db="EMBL/GenBank/DDBJ databases">
        <title>Adaptation to a free-living lifestyle via gene acquisitions in the diplomonad Trepomonas sp. PC1.</title>
        <authorList>
            <person name="Xu F."/>
            <person name="Jerlstrom-Hultqvist J."/>
            <person name="Kolisko M."/>
            <person name="Simpson A.G.B."/>
            <person name="Roger A.J."/>
            <person name="Svard S.G."/>
            <person name="Andersson J.O."/>
        </authorList>
    </citation>
    <scope>NUCLEOTIDE SEQUENCE</scope>
    <source>
        <strain evidence="2">PC1</strain>
    </source>
</reference>
<dbReference type="PROSITE" id="PS50222">
    <property type="entry name" value="EF_HAND_2"/>
    <property type="match status" value="1"/>
</dbReference>
<dbReference type="GO" id="GO:0005509">
    <property type="term" value="F:calcium ion binding"/>
    <property type="evidence" value="ECO:0007669"/>
    <property type="project" value="InterPro"/>
</dbReference>
<dbReference type="InterPro" id="IPR002048">
    <property type="entry name" value="EF_hand_dom"/>
</dbReference>
<protein>
    <submittedName>
        <fullName evidence="2">Calmodulin</fullName>
    </submittedName>
</protein>
<feature type="domain" description="EF-hand" evidence="1">
    <location>
        <begin position="5"/>
        <end position="40"/>
    </location>
</feature>
<dbReference type="Gene3D" id="1.10.238.10">
    <property type="entry name" value="EF-hand"/>
    <property type="match status" value="2"/>
</dbReference>
<evidence type="ECO:0000259" key="1">
    <source>
        <dbReference type="PROSITE" id="PS50222"/>
    </source>
</evidence>
<dbReference type="PANTHER" id="PTHR46763:SF1">
    <property type="entry name" value="DYNEIN REGULATORY COMPLEX PROTEIN 8"/>
    <property type="match status" value="1"/>
</dbReference>
<dbReference type="InterPro" id="IPR011992">
    <property type="entry name" value="EF-hand-dom_pair"/>
</dbReference>
<accession>A0A146K4H7</accession>
<name>A0A146K4H7_9EUKA</name>
<dbReference type="Pfam" id="PF13405">
    <property type="entry name" value="EF-hand_6"/>
    <property type="match status" value="1"/>
</dbReference>
<proteinExistence type="predicted"/>
<gene>
    <name evidence="2" type="ORF">TPC1_16482</name>
</gene>
<sequence>KYEPKLINSIENAFNIFDQEGTGKISVQEVGNVIRSLGVYPTENDIRQYVLQMQMQTEVGSLYILKQTFKEFMCELITQNVHIGPTPDQLTQAFLVLDPENRGYLDENNIRAQLNTQGDRMNGEDIDAFINFAKDSETGQIDWKQYVKATMEILWKVQ</sequence>